<dbReference type="KEGG" id="qsa:O6P43_021797"/>
<dbReference type="GO" id="GO:0005737">
    <property type="term" value="C:cytoplasm"/>
    <property type="evidence" value="ECO:0007669"/>
    <property type="project" value="TreeGrafter"/>
</dbReference>
<evidence type="ECO:0000256" key="3">
    <source>
        <dbReference type="ARBA" id="ARBA00023265"/>
    </source>
</evidence>
<evidence type="ECO:0000256" key="2">
    <source>
        <dbReference type="ARBA" id="ARBA00022821"/>
    </source>
</evidence>
<keyword evidence="3" id="KW-0568">Pathogenesis-related protein</keyword>
<accession>A0AAD7LBU2</accession>
<dbReference type="GO" id="GO:0010427">
    <property type="term" value="F:abscisic acid binding"/>
    <property type="evidence" value="ECO:0007669"/>
    <property type="project" value="InterPro"/>
</dbReference>
<keyword evidence="2" id="KW-0611">Plant defense</keyword>
<sequence>MGVTSFTMEFTTLVAPAKMFRAFVLDSHNLVRRLMPQSVMSVHFIEGDGGVGSIKQTNYVDGDHVRYLKHRIDALDKENLVCKYTMIEGEVLIDKIEFIAYDASI</sequence>
<dbReference type="FunFam" id="3.30.530.20:FF:000007">
    <property type="entry name" value="Major pollen allergen Bet v 1-A"/>
    <property type="match status" value="1"/>
</dbReference>
<dbReference type="PANTHER" id="PTHR31213:SF157">
    <property type="entry name" value="MAJOR ALLERGEN MAL D 1-LIKE"/>
    <property type="match status" value="1"/>
</dbReference>
<dbReference type="Pfam" id="PF00407">
    <property type="entry name" value="Bet_v_1"/>
    <property type="match status" value="1"/>
</dbReference>
<evidence type="ECO:0000313" key="6">
    <source>
        <dbReference type="Proteomes" id="UP001163823"/>
    </source>
</evidence>
<dbReference type="PANTHER" id="PTHR31213">
    <property type="entry name" value="OS08G0374000 PROTEIN-RELATED"/>
    <property type="match status" value="1"/>
</dbReference>
<dbReference type="PRINTS" id="PR00634">
    <property type="entry name" value="BETALLERGEN"/>
</dbReference>
<comment type="similarity">
    <text evidence="1">Belongs to the BetVI family.</text>
</comment>
<reference evidence="5" key="1">
    <citation type="journal article" date="2023" name="Science">
        <title>Elucidation of the pathway for biosynthesis of saponin adjuvants from the soapbark tree.</title>
        <authorList>
            <person name="Reed J."/>
            <person name="Orme A."/>
            <person name="El-Demerdash A."/>
            <person name="Owen C."/>
            <person name="Martin L.B.B."/>
            <person name="Misra R.C."/>
            <person name="Kikuchi S."/>
            <person name="Rejzek M."/>
            <person name="Martin A.C."/>
            <person name="Harkess A."/>
            <person name="Leebens-Mack J."/>
            <person name="Louveau T."/>
            <person name="Stephenson M.J."/>
            <person name="Osbourn A."/>
        </authorList>
    </citation>
    <scope>NUCLEOTIDE SEQUENCE</scope>
    <source>
        <strain evidence="5">S10</strain>
    </source>
</reference>
<proteinExistence type="inferred from homology"/>
<dbReference type="InterPro" id="IPR024949">
    <property type="entry name" value="Bet_v_I_allergen"/>
</dbReference>
<dbReference type="SUPFAM" id="SSF55961">
    <property type="entry name" value="Bet v1-like"/>
    <property type="match status" value="1"/>
</dbReference>
<organism evidence="5 6">
    <name type="scientific">Quillaja saponaria</name>
    <name type="common">Soap bark tree</name>
    <dbReference type="NCBI Taxonomy" id="32244"/>
    <lineage>
        <taxon>Eukaryota</taxon>
        <taxon>Viridiplantae</taxon>
        <taxon>Streptophyta</taxon>
        <taxon>Embryophyta</taxon>
        <taxon>Tracheophyta</taxon>
        <taxon>Spermatophyta</taxon>
        <taxon>Magnoliopsida</taxon>
        <taxon>eudicotyledons</taxon>
        <taxon>Gunneridae</taxon>
        <taxon>Pentapetalae</taxon>
        <taxon>rosids</taxon>
        <taxon>fabids</taxon>
        <taxon>Fabales</taxon>
        <taxon>Quillajaceae</taxon>
        <taxon>Quillaja</taxon>
    </lineage>
</organism>
<dbReference type="GO" id="GO:0009738">
    <property type="term" value="P:abscisic acid-activated signaling pathway"/>
    <property type="evidence" value="ECO:0007669"/>
    <property type="project" value="InterPro"/>
</dbReference>
<dbReference type="GO" id="GO:0004864">
    <property type="term" value="F:protein phosphatase inhibitor activity"/>
    <property type="evidence" value="ECO:0007669"/>
    <property type="project" value="InterPro"/>
</dbReference>
<feature type="domain" description="Bet v I/Major latex protein" evidence="4">
    <location>
        <begin position="1"/>
        <end position="102"/>
    </location>
</feature>
<keyword evidence="6" id="KW-1185">Reference proteome</keyword>
<protein>
    <submittedName>
        <fullName evidence="5">Major allergen Pru ar 1-like</fullName>
    </submittedName>
</protein>
<dbReference type="GO" id="GO:0006952">
    <property type="term" value="P:defense response"/>
    <property type="evidence" value="ECO:0007669"/>
    <property type="project" value="UniProtKB-KW"/>
</dbReference>
<dbReference type="EMBL" id="JARAOO010000009">
    <property type="protein sequence ID" value="KAJ7955162.1"/>
    <property type="molecule type" value="Genomic_DNA"/>
</dbReference>
<dbReference type="GO" id="GO:0005634">
    <property type="term" value="C:nucleus"/>
    <property type="evidence" value="ECO:0007669"/>
    <property type="project" value="TreeGrafter"/>
</dbReference>
<comment type="caution">
    <text evidence="5">The sequence shown here is derived from an EMBL/GenBank/DDBJ whole genome shotgun (WGS) entry which is preliminary data.</text>
</comment>
<evidence type="ECO:0000259" key="4">
    <source>
        <dbReference type="Pfam" id="PF00407"/>
    </source>
</evidence>
<evidence type="ECO:0000313" key="5">
    <source>
        <dbReference type="EMBL" id="KAJ7955162.1"/>
    </source>
</evidence>
<dbReference type="CDD" id="cd07816">
    <property type="entry name" value="Bet_v1-like"/>
    <property type="match status" value="1"/>
</dbReference>
<dbReference type="GO" id="GO:0038023">
    <property type="term" value="F:signaling receptor activity"/>
    <property type="evidence" value="ECO:0007669"/>
    <property type="project" value="InterPro"/>
</dbReference>
<dbReference type="InterPro" id="IPR023393">
    <property type="entry name" value="START-like_dom_sf"/>
</dbReference>
<name>A0AAD7LBU2_QUISA</name>
<gene>
    <name evidence="5" type="ORF">O6P43_021797</name>
</gene>
<dbReference type="InterPro" id="IPR000916">
    <property type="entry name" value="Bet_v_I/MLP"/>
</dbReference>
<dbReference type="InterPro" id="IPR050279">
    <property type="entry name" value="Plant_def-hormone_signal"/>
</dbReference>
<evidence type="ECO:0000256" key="1">
    <source>
        <dbReference type="ARBA" id="ARBA00009744"/>
    </source>
</evidence>
<dbReference type="Gene3D" id="3.30.530.20">
    <property type="match status" value="1"/>
</dbReference>
<dbReference type="Proteomes" id="UP001163823">
    <property type="component" value="Chromosome 9"/>
</dbReference>
<dbReference type="AlphaFoldDB" id="A0AAD7LBU2"/>